<keyword evidence="1" id="KW-0472">Membrane</keyword>
<protein>
    <submittedName>
        <fullName evidence="4">FecR family protein</fullName>
    </submittedName>
</protein>
<dbReference type="Proteomes" id="UP001221366">
    <property type="component" value="Unassembled WGS sequence"/>
</dbReference>
<dbReference type="Gene3D" id="3.55.50.30">
    <property type="match status" value="1"/>
</dbReference>
<feature type="domain" description="FecR protein" evidence="2">
    <location>
        <begin position="163"/>
        <end position="259"/>
    </location>
</feature>
<evidence type="ECO:0000259" key="3">
    <source>
        <dbReference type="Pfam" id="PF16344"/>
    </source>
</evidence>
<proteinExistence type="predicted"/>
<comment type="caution">
    <text evidence="4">The sequence shown here is derived from an EMBL/GenBank/DDBJ whole genome shotgun (WGS) entry which is preliminary data.</text>
</comment>
<accession>A0ABT5XVZ6</accession>
<sequence>MDKEQFLHLIEKHLSGKTTHEEEKILLRYYNSFQKNDGEEVEGSLGSDDQKKVILDNIHKEMDKEDKRRLWTKEILKYAAIGILLLGSGYFFKTIFIRTGSNVPLGPRENSITLEMENGSTKLISEGATINIKNTEGNIIANQNGNQLVYDNEADSEELVYNTLRVPYGKKFNLLLSDGTKARLNSGSSLKYPVKFLQGMKRRVFLTGEVFLEVQKDSAHPFIVNADNLNIQVLGTKFNVNAYPEDETADVVLVEGSVQLRGATHGLGSILLKPGFKGSYNKKTHDFDTREVLTGIYTSWMEGDLVFRNMTFQNILKKLERHYAVVIINNNNKLSLEKFNASFTNEPLIKVLENLKATYGIEFEIDKNQITIY</sequence>
<organism evidence="4 5">
    <name type="scientific">Flagellimonas yonaguniensis</name>
    <dbReference type="NCBI Taxonomy" id="3031325"/>
    <lineage>
        <taxon>Bacteria</taxon>
        <taxon>Pseudomonadati</taxon>
        <taxon>Bacteroidota</taxon>
        <taxon>Flavobacteriia</taxon>
        <taxon>Flavobacteriales</taxon>
        <taxon>Flavobacteriaceae</taxon>
        <taxon>Flagellimonas</taxon>
    </lineage>
</organism>
<dbReference type="RefSeq" id="WP_275614571.1">
    <property type="nucleotide sequence ID" value="NZ_JARFVB010000001.1"/>
</dbReference>
<name>A0ABT5XVZ6_9FLAO</name>
<dbReference type="InterPro" id="IPR032508">
    <property type="entry name" value="FecR_C"/>
</dbReference>
<gene>
    <name evidence="4" type="ORF">PY092_04065</name>
</gene>
<reference evidence="4 5" key="1">
    <citation type="submission" date="2023-03" db="EMBL/GenBank/DDBJ databases">
        <title>Muricauda XX sp. nov. and Muricauda XXX sp. nov., two novel species isolated from Okinawa Trough.</title>
        <authorList>
            <person name="Cao W."/>
            <person name="Deng X."/>
        </authorList>
    </citation>
    <scope>NUCLEOTIDE SEQUENCE [LARGE SCALE GENOMIC DNA]</scope>
    <source>
        <strain evidence="4 5">334s03</strain>
    </source>
</reference>
<evidence type="ECO:0000259" key="2">
    <source>
        <dbReference type="Pfam" id="PF04773"/>
    </source>
</evidence>
<feature type="transmembrane region" description="Helical" evidence="1">
    <location>
        <begin position="75"/>
        <end position="92"/>
    </location>
</feature>
<dbReference type="InterPro" id="IPR012373">
    <property type="entry name" value="Ferrdict_sens_TM"/>
</dbReference>
<dbReference type="Gene3D" id="2.60.120.1440">
    <property type="match status" value="1"/>
</dbReference>
<feature type="domain" description="Protein FecR C-terminal" evidence="3">
    <location>
        <begin position="305"/>
        <end position="372"/>
    </location>
</feature>
<dbReference type="PANTHER" id="PTHR30273">
    <property type="entry name" value="PERIPLASMIC SIGNAL SENSOR AND SIGMA FACTOR ACTIVATOR FECR-RELATED"/>
    <property type="match status" value="1"/>
</dbReference>
<evidence type="ECO:0000313" key="5">
    <source>
        <dbReference type="Proteomes" id="UP001221366"/>
    </source>
</evidence>
<keyword evidence="1" id="KW-1133">Transmembrane helix</keyword>
<dbReference type="Pfam" id="PF16344">
    <property type="entry name" value="FecR_C"/>
    <property type="match status" value="1"/>
</dbReference>
<keyword evidence="5" id="KW-1185">Reference proteome</keyword>
<dbReference type="PANTHER" id="PTHR30273:SF2">
    <property type="entry name" value="PROTEIN FECR"/>
    <property type="match status" value="1"/>
</dbReference>
<dbReference type="InterPro" id="IPR006860">
    <property type="entry name" value="FecR"/>
</dbReference>
<evidence type="ECO:0000313" key="4">
    <source>
        <dbReference type="EMBL" id="MDF0715315.1"/>
    </source>
</evidence>
<dbReference type="EMBL" id="JARFVB010000001">
    <property type="protein sequence ID" value="MDF0715315.1"/>
    <property type="molecule type" value="Genomic_DNA"/>
</dbReference>
<keyword evidence="1" id="KW-0812">Transmembrane</keyword>
<dbReference type="Pfam" id="PF04773">
    <property type="entry name" value="FecR"/>
    <property type="match status" value="1"/>
</dbReference>
<evidence type="ECO:0000256" key="1">
    <source>
        <dbReference type="SAM" id="Phobius"/>
    </source>
</evidence>